<name>A0A8S1HTX8_9PELO</name>
<keyword evidence="1" id="KW-0175">Coiled coil</keyword>
<dbReference type="AlphaFoldDB" id="A0A8S1HTX8"/>
<feature type="coiled-coil region" evidence="1">
    <location>
        <begin position="336"/>
        <end position="493"/>
    </location>
</feature>
<evidence type="ECO:0000313" key="3">
    <source>
        <dbReference type="EMBL" id="CAD6198810.1"/>
    </source>
</evidence>
<protein>
    <submittedName>
        <fullName evidence="3">Uncharacterized protein</fullName>
    </submittedName>
</protein>
<comment type="caution">
    <text evidence="3">The sequence shown here is derived from an EMBL/GenBank/DDBJ whole genome shotgun (WGS) entry which is preliminary data.</text>
</comment>
<dbReference type="EMBL" id="CAJGYM010000139">
    <property type="protein sequence ID" value="CAD6198810.1"/>
    <property type="molecule type" value="Genomic_DNA"/>
</dbReference>
<feature type="compositionally biased region" description="Polar residues" evidence="2">
    <location>
        <begin position="217"/>
        <end position="227"/>
    </location>
</feature>
<proteinExistence type="predicted"/>
<reference evidence="3" key="1">
    <citation type="submission" date="2020-10" db="EMBL/GenBank/DDBJ databases">
        <authorList>
            <person name="Kikuchi T."/>
        </authorList>
    </citation>
    <scope>NUCLEOTIDE SEQUENCE</scope>
    <source>
        <strain evidence="3">NKZ352</strain>
    </source>
</reference>
<gene>
    <name evidence="3" type="ORF">CAUJ_LOCUS14716</name>
</gene>
<feature type="region of interest" description="Disordered" evidence="2">
    <location>
        <begin position="181"/>
        <end position="246"/>
    </location>
</feature>
<organism evidence="3 4">
    <name type="scientific">Caenorhabditis auriculariae</name>
    <dbReference type="NCBI Taxonomy" id="2777116"/>
    <lineage>
        <taxon>Eukaryota</taxon>
        <taxon>Metazoa</taxon>
        <taxon>Ecdysozoa</taxon>
        <taxon>Nematoda</taxon>
        <taxon>Chromadorea</taxon>
        <taxon>Rhabditida</taxon>
        <taxon>Rhabditina</taxon>
        <taxon>Rhabditomorpha</taxon>
        <taxon>Rhabditoidea</taxon>
        <taxon>Rhabditidae</taxon>
        <taxon>Peloderinae</taxon>
        <taxon>Caenorhabditis</taxon>
    </lineage>
</organism>
<feature type="coiled-coil region" evidence="1">
    <location>
        <begin position="636"/>
        <end position="663"/>
    </location>
</feature>
<keyword evidence="4" id="KW-1185">Reference proteome</keyword>
<evidence type="ECO:0000313" key="4">
    <source>
        <dbReference type="Proteomes" id="UP000835052"/>
    </source>
</evidence>
<evidence type="ECO:0000256" key="2">
    <source>
        <dbReference type="SAM" id="MobiDB-lite"/>
    </source>
</evidence>
<dbReference type="Proteomes" id="UP000835052">
    <property type="component" value="Unassembled WGS sequence"/>
</dbReference>
<feature type="compositionally biased region" description="Basic and acidic residues" evidence="2">
    <location>
        <begin position="228"/>
        <end position="242"/>
    </location>
</feature>
<dbReference type="OrthoDB" id="5835862at2759"/>
<accession>A0A8S1HTX8</accession>
<evidence type="ECO:0000256" key="1">
    <source>
        <dbReference type="SAM" id="Coils"/>
    </source>
</evidence>
<sequence length="685" mass="77793">MPNITVIISPKANPHFSEPTDVCHNKFRLRKRVDSSRRDAVEAGFEPRDAVLRCHSTQSLRDAQAFNRSEFQASDLVSSNPSGRTSVSHTVLNSVAPSVSSSNSRIATKVRPTASRSSHDYNEVHQQYLIEEPQKRRSLQALNANSLYQMTSDRMANSEQWPQEEHIFNGQHHGICDSTTPTFPNDHRRSVQNDSRNSFFDGVRMTSTPKSRVAVAPQQQKPRYSSGSRDELHLRNPNERRNSGGANLSAVQSYMLRHGGEERLVDGPITTSEGARVAYLERKVRELEEMMSQQPQPSTSVLQLTPVTQARHARNAPPTQLIISNNGSTVAEQIRMQEMTEQLSSKEKKVAELEKKLLKAYTRIEKQQEEFDDKVRGVISDSERARDDLTRMVERMRQLEAEAEVLRSHSAYGDNANEQAYRELQDKIWKQDREIKDQRIQMEKLRGKEAEFEKMRSEMVYLEMQNEELNKTLEAKKTVVEELERNVNTMRLEQTLCQQSCSSGSTPLAEDSESMADVIRPSLTRPYTKAHSTLGSNMSPLPHAKSSGLTKSFSNFAIDVTKRDDITAAMSRSIRTQQRQITLSRLMVRCLRDTVEKLARGENPDVCRLLGIKTDSMSESEFEGEQTAEESKPFSMMAAEKALHKQERGLKELDSDLEAIRQSVAVWYESTLERNGQGDEACRVQ</sequence>